<organism evidence="2 3">
    <name type="scientific">Ameiurus melas</name>
    <name type="common">Black bullhead</name>
    <name type="synonym">Silurus melas</name>
    <dbReference type="NCBI Taxonomy" id="219545"/>
    <lineage>
        <taxon>Eukaryota</taxon>
        <taxon>Metazoa</taxon>
        <taxon>Chordata</taxon>
        <taxon>Craniata</taxon>
        <taxon>Vertebrata</taxon>
        <taxon>Euteleostomi</taxon>
        <taxon>Actinopterygii</taxon>
        <taxon>Neopterygii</taxon>
        <taxon>Teleostei</taxon>
        <taxon>Ostariophysi</taxon>
        <taxon>Siluriformes</taxon>
        <taxon>Ictaluridae</taxon>
        <taxon>Ameiurus</taxon>
    </lineage>
</organism>
<dbReference type="InterPro" id="IPR051441">
    <property type="entry name" value="SelW_related"/>
</dbReference>
<dbReference type="PANTHER" id="PTHR15124">
    <property type="entry name" value="SELENOPROTEIN W"/>
    <property type="match status" value="1"/>
</dbReference>
<accession>A0A7J5ZRU2</accession>
<dbReference type="Pfam" id="PF10262">
    <property type="entry name" value="Rdx"/>
    <property type="match status" value="1"/>
</dbReference>
<evidence type="ECO:0000256" key="1">
    <source>
        <dbReference type="ARBA" id="ARBA00023284"/>
    </source>
</evidence>
<sequence length="147" mass="16447">MSNACSCASLWPSTIFPRLLRLISLTIIEEIKPKRFSPSSNPRSGYIFKPAAYSHCLIRTRAFTIVEMAVKIHIIYWPKAIKLTTLLQDEFPGDVEITSEGTPSRTGWFEVQVNDALVHSKKNGDGFVDNDHKLAKIVSAIENALSK</sequence>
<evidence type="ECO:0000313" key="2">
    <source>
        <dbReference type="EMBL" id="KAF4073186.1"/>
    </source>
</evidence>
<evidence type="ECO:0000313" key="3">
    <source>
        <dbReference type="Proteomes" id="UP000593565"/>
    </source>
</evidence>
<reference evidence="2 3" key="1">
    <citation type="submission" date="2020-02" db="EMBL/GenBank/DDBJ databases">
        <title>A chromosome-scale genome assembly of the black bullhead catfish (Ameiurus melas).</title>
        <authorList>
            <person name="Wen M."/>
            <person name="Zham M."/>
            <person name="Cabau C."/>
            <person name="Klopp C."/>
            <person name="Donnadieu C."/>
            <person name="Roques C."/>
            <person name="Bouchez O."/>
            <person name="Lampietro C."/>
            <person name="Jouanno E."/>
            <person name="Herpin A."/>
            <person name="Louis A."/>
            <person name="Berthelot C."/>
            <person name="Parey E."/>
            <person name="Roest-Crollius H."/>
            <person name="Braasch I."/>
            <person name="Postlethwait J."/>
            <person name="Robinson-Rechavi M."/>
            <person name="Echchiki A."/>
            <person name="Begum T."/>
            <person name="Montfort J."/>
            <person name="Schartl M."/>
            <person name="Bobe J."/>
            <person name="Guiguen Y."/>
        </authorList>
    </citation>
    <scope>NUCLEOTIDE SEQUENCE [LARGE SCALE GENOMIC DNA]</scope>
    <source>
        <strain evidence="2">M_S1</strain>
        <tissue evidence="2">Blood</tissue>
    </source>
</reference>
<dbReference type="GO" id="GO:0005829">
    <property type="term" value="C:cytosol"/>
    <property type="evidence" value="ECO:0007669"/>
    <property type="project" value="TreeGrafter"/>
</dbReference>
<gene>
    <name evidence="2" type="ORF">AMELA_G00255920</name>
</gene>
<dbReference type="SUPFAM" id="SSF52833">
    <property type="entry name" value="Thioredoxin-like"/>
    <property type="match status" value="1"/>
</dbReference>
<keyword evidence="3" id="KW-1185">Reference proteome</keyword>
<dbReference type="PANTHER" id="PTHR15124:SF18">
    <property type="entry name" value="SELENOPROTEIN W"/>
    <property type="match status" value="1"/>
</dbReference>
<dbReference type="AlphaFoldDB" id="A0A7J5ZRU2"/>
<dbReference type="EMBL" id="JAAGNN010000024">
    <property type="protein sequence ID" value="KAF4073186.1"/>
    <property type="molecule type" value="Genomic_DNA"/>
</dbReference>
<dbReference type="Proteomes" id="UP000593565">
    <property type="component" value="Unassembled WGS sequence"/>
</dbReference>
<dbReference type="InterPro" id="IPR011893">
    <property type="entry name" value="Selenoprotein_Rdx-typ"/>
</dbReference>
<protein>
    <recommendedName>
        <fullName evidence="4">Selenoprotein W</fullName>
    </recommendedName>
</protein>
<evidence type="ECO:0008006" key="4">
    <source>
        <dbReference type="Google" id="ProtNLM"/>
    </source>
</evidence>
<dbReference type="Gene3D" id="3.40.30.10">
    <property type="entry name" value="Glutaredoxin"/>
    <property type="match status" value="1"/>
</dbReference>
<dbReference type="NCBIfam" id="TIGR02174">
    <property type="entry name" value="CXXU_selWTH"/>
    <property type="match status" value="1"/>
</dbReference>
<proteinExistence type="predicted"/>
<keyword evidence="1" id="KW-0676">Redox-active center</keyword>
<name>A0A7J5ZRU2_AMEME</name>
<comment type="caution">
    <text evidence="2">The sequence shown here is derived from an EMBL/GenBank/DDBJ whole genome shotgun (WGS) entry which is preliminary data.</text>
</comment>
<dbReference type="InterPro" id="IPR036249">
    <property type="entry name" value="Thioredoxin-like_sf"/>
</dbReference>